<gene>
    <name evidence="3" type="ORF">Asera_05420</name>
</gene>
<dbReference type="PANTHER" id="PTHR43252">
    <property type="entry name" value="TRANSCRIPTIONAL REGULATOR YQJI"/>
    <property type="match status" value="1"/>
</dbReference>
<dbReference type="SUPFAM" id="SSF46785">
    <property type="entry name" value="Winged helix' DNA-binding domain"/>
    <property type="match status" value="1"/>
</dbReference>
<dbReference type="InterPro" id="IPR005149">
    <property type="entry name" value="Tscrpt_reg_PadR_N"/>
</dbReference>
<accession>A0A810KTV5</accession>
<dbReference type="PANTHER" id="PTHR43252:SF2">
    <property type="entry name" value="TRANSCRIPTION REGULATOR, PADR-LIKE FAMILY"/>
    <property type="match status" value="1"/>
</dbReference>
<name>A0A810KTV5_9ACTN</name>
<dbReference type="Pfam" id="PF10400">
    <property type="entry name" value="Vir_act_alpha_C"/>
    <property type="match status" value="1"/>
</dbReference>
<dbReference type="EMBL" id="AP023354">
    <property type="protein sequence ID" value="BCJ26434.1"/>
    <property type="molecule type" value="Genomic_DNA"/>
</dbReference>
<dbReference type="InterPro" id="IPR018309">
    <property type="entry name" value="Tscrpt_reg_PadR_C"/>
</dbReference>
<dbReference type="Gene3D" id="1.10.10.10">
    <property type="entry name" value="Winged helix-like DNA-binding domain superfamily/Winged helix DNA-binding domain"/>
    <property type="match status" value="1"/>
</dbReference>
<organism evidence="3 4">
    <name type="scientific">Actinocatenispora sera</name>
    <dbReference type="NCBI Taxonomy" id="390989"/>
    <lineage>
        <taxon>Bacteria</taxon>
        <taxon>Bacillati</taxon>
        <taxon>Actinomycetota</taxon>
        <taxon>Actinomycetes</taxon>
        <taxon>Micromonosporales</taxon>
        <taxon>Micromonosporaceae</taxon>
        <taxon>Actinocatenispora</taxon>
    </lineage>
</organism>
<dbReference type="Pfam" id="PF03551">
    <property type="entry name" value="PadR"/>
    <property type="match status" value="1"/>
</dbReference>
<dbReference type="Proteomes" id="UP000680750">
    <property type="component" value="Chromosome"/>
</dbReference>
<proteinExistence type="predicted"/>
<evidence type="ECO:0000259" key="1">
    <source>
        <dbReference type="Pfam" id="PF03551"/>
    </source>
</evidence>
<protein>
    <submittedName>
        <fullName evidence="3">PadR family transcriptional regulator</fullName>
    </submittedName>
</protein>
<dbReference type="Gene3D" id="6.10.140.190">
    <property type="match status" value="1"/>
</dbReference>
<feature type="domain" description="Transcription regulator PadR N-terminal" evidence="1">
    <location>
        <begin position="10"/>
        <end position="80"/>
    </location>
</feature>
<keyword evidence="4" id="KW-1185">Reference proteome</keyword>
<evidence type="ECO:0000313" key="4">
    <source>
        <dbReference type="Proteomes" id="UP000680750"/>
    </source>
</evidence>
<dbReference type="KEGG" id="aser:Asera_05420"/>
<reference evidence="3" key="1">
    <citation type="submission" date="2020-08" db="EMBL/GenBank/DDBJ databases">
        <title>Whole genome shotgun sequence of Actinocatenispora sera NBRC 101916.</title>
        <authorList>
            <person name="Komaki H."/>
            <person name="Tamura T."/>
        </authorList>
    </citation>
    <scope>NUCLEOTIDE SEQUENCE</scope>
    <source>
        <strain evidence="3">NBRC 101916</strain>
    </source>
</reference>
<dbReference type="InterPro" id="IPR036390">
    <property type="entry name" value="WH_DNA-bd_sf"/>
</dbReference>
<dbReference type="AlphaFoldDB" id="A0A810KTV5"/>
<evidence type="ECO:0000313" key="3">
    <source>
        <dbReference type="EMBL" id="BCJ26434.1"/>
    </source>
</evidence>
<evidence type="ECO:0000259" key="2">
    <source>
        <dbReference type="Pfam" id="PF10400"/>
    </source>
</evidence>
<sequence>MWGMSLRHALLGLLVEHPASGYDLLKLFEGSLANVWPASQSQIYTELTKLAADELITVSETGPRGRKEYALTDAGRAELQHWLVESKPSRPTRNPSLLRVFFLGVLDPEQREAVLDEMLEHAKRDRAAMEHISTAIDWDDSDLSRYGRMALEWGLRFSAMRRDWAEWAVDQLDRP</sequence>
<dbReference type="InterPro" id="IPR036388">
    <property type="entry name" value="WH-like_DNA-bd_sf"/>
</dbReference>
<feature type="domain" description="Transcription regulator PadR C-terminal" evidence="2">
    <location>
        <begin position="92"/>
        <end position="173"/>
    </location>
</feature>